<proteinExistence type="predicted"/>
<dbReference type="EMBL" id="CP019688">
    <property type="protein sequence ID" value="AQQ16128.1"/>
    <property type="molecule type" value="Genomic_DNA"/>
</dbReference>
<keyword evidence="1" id="KW-0472">Membrane</keyword>
<feature type="transmembrane region" description="Helical" evidence="1">
    <location>
        <begin position="216"/>
        <end position="240"/>
    </location>
</feature>
<dbReference type="KEGG" id="cgv:CGLAU_10970"/>
<evidence type="ECO:0000313" key="3">
    <source>
        <dbReference type="Proteomes" id="UP000217209"/>
    </source>
</evidence>
<evidence type="ECO:0000313" key="2">
    <source>
        <dbReference type="EMBL" id="AQQ16128.1"/>
    </source>
</evidence>
<dbReference type="Proteomes" id="UP000217209">
    <property type="component" value="Chromosome"/>
</dbReference>
<dbReference type="RefSeq" id="WP_095660721.1">
    <property type="nucleotide sequence ID" value="NZ_CALTZW010000014.1"/>
</dbReference>
<feature type="transmembrane region" description="Helical" evidence="1">
    <location>
        <begin position="18"/>
        <end position="40"/>
    </location>
</feature>
<feature type="transmembrane region" description="Helical" evidence="1">
    <location>
        <begin position="169"/>
        <end position="189"/>
    </location>
</feature>
<dbReference type="PANTHER" id="PTHR37305:SF1">
    <property type="entry name" value="MEMBRANE PROTEIN"/>
    <property type="match status" value="1"/>
</dbReference>
<feature type="transmembrane region" description="Helical" evidence="1">
    <location>
        <begin position="46"/>
        <end position="66"/>
    </location>
</feature>
<dbReference type="AlphaFoldDB" id="A0A1Q2HZ53"/>
<organism evidence="2 3">
    <name type="scientific">Corynebacterium glaucum</name>
    <dbReference type="NCBI Taxonomy" id="187491"/>
    <lineage>
        <taxon>Bacteria</taxon>
        <taxon>Bacillati</taxon>
        <taxon>Actinomycetota</taxon>
        <taxon>Actinomycetes</taxon>
        <taxon>Mycobacteriales</taxon>
        <taxon>Corynebacteriaceae</taxon>
        <taxon>Corynebacterium</taxon>
    </lineage>
</organism>
<keyword evidence="1" id="KW-1133">Transmembrane helix</keyword>
<evidence type="ECO:0000256" key="1">
    <source>
        <dbReference type="SAM" id="Phobius"/>
    </source>
</evidence>
<accession>A0A1Q2HZ53</accession>
<dbReference type="OrthoDB" id="4420358at2"/>
<keyword evidence="3" id="KW-1185">Reference proteome</keyword>
<protein>
    <submittedName>
        <fullName evidence="2">ABC-2 family transporter protein</fullName>
    </submittedName>
</protein>
<gene>
    <name evidence="2" type="ORF">CGLAU_10970</name>
</gene>
<dbReference type="PANTHER" id="PTHR37305">
    <property type="entry name" value="INTEGRAL MEMBRANE PROTEIN-RELATED"/>
    <property type="match status" value="1"/>
</dbReference>
<keyword evidence="1" id="KW-0812">Transmembrane</keyword>
<feature type="transmembrane region" description="Helical" evidence="1">
    <location>
        <begin position="95"/>
        <end position="120"/>
    </location>
</feature>
<name>A0A1Q2HZ53_9CORY</name>
<sequence>MLNQFPAEWTKLRSTASFWWTTGLIIAFGALFGALFGWSARLSNQLYVPTLVVAVVALTTIIIVIVQQSMIVTTEYRYGIQATNFRLRPKRWEVAVVKLLLGALIVAVASVIAVVAGFVLGDLIAPVAADWKTGEATQRALWAVPLGMVLLTLFVQGVGWLTRNTTASVVIGLGMMFVIETIVALLPKIGQDVVKYMPFSNLMGFMNNQAAEGMTVWQSLGIFAAWAVVVWVLGVVSLTVRDA</sequence>
<reference evidence="2 3" key="1">
    <citation type="submission" date="2016-12" db="EMBL/GenBank/DDBJ databases">
        <authorList>
            <person name="Song W.-J."/>
            <person name="Kurnit D.M."/>
        </authorList>
    </citation>
    <scope>NUCLEOTIDE SEQUENCE [LARGE SCALE GENOMIC DNA]</scope>
    <source>
        <strain evidence="2 3">DSM 30827</strain>
    </source>
</reference>
<feature type="transmembrane region" description="Helical" evidence="1">
    <location>
        <begin position="140"/>
        <end position="162"/>
    </location>
</feature>